<reference evidence="2 3" key="1">
    <citation type="submission" date="2021-06" db="EMBL/GenBank/DDBJ databases">
        <authorList>
            <person name="Lee D.H."/>
        </authorList>
    </citation>
    <scope>NUCLEOTIDE SEQUENCE [LARGE SCALE GENOMIC DNA]</scope>
    <source>
        <strain evidence="2 3">MMS21-HV4-11</strain>
    </source>
</reference>
<sequence length="339" mass="37531">MFETTLAGSLPKPAWLATPNVLWAPWTLSGQPLFEAKDDATFLAIRRQEEAGLDIVSDGEQARQHFVHGFLAEVDGVDFDKKVRMGIRNNRYDADCPTVTSALKRRKFVHEREARIARAATSRKLKFTLPGPMTLIDTLADGYYGDRVKMAFAFAELLNQEAKDLEALGVDIVQFDEPAFNVYLNETVEWGVPALEKAAEGLKCTTAVHICYGYGIEANNKWKETLGESWRQYEQTFPALDRSSIQQVSLECRDSHVPPELMKLLKTKTVLVGAINVASDKIETPEEVAATLKLATEFVDPERIQACTNCGMAPMTLGVAYGKLRALAEGAALARKAFA</sequence>
<comment type="caution">
    <text evidence="2">The sequence shown here is derived from an EMBL/GenBank/DDBJ whole genome shotgun (WGS) entry which is preliminary data.</text>
</comment>
<dbReference type="CDD" id="cd03311">
    <property type="entry name" value="CIMS_C_terminal_like"/>
    <property type="match status" value="1"/>
</dbReference>
<gene>
    <name evidence="2" type="ORF">KQ910_05650</name>
</gene>
<dbReference type="Pfam" id="PF01717">
    <property type="entry name" value="Meth_synt_2"/>
    <property type="match status" value="1"/>
</dbReference>
<organism evidence="2 3">
    <name type="scientific">Reyranella humidisoli</name>
    <dbReference type="NCBI Taxonomy" id="2849149"/>
    <lineage>
        <taxon>Bacteria</taxon>
        <taxon>Pseudomonadati</taxon>
        <taxon>Pseudomonadota</taxon>
        <taxon>Alphaproteobacteria</taxon>
        <taxon>Hyphomicrobiales</taxon>
        <taxon>Reyranellaceae</taxon>
        <taxon>Reyranella</taxon>
    </lineage>
</organism>
<protein>
    <submittedName>
        <fullName evidence="2">Methionine synthase</fullName>
        <ecNumber evidence="2">2.1.1.13</ecNumber>
    </submittedName>
</protein>
<proteinExistence type="predicted"/>
<keyword evidence="3" id="KW-1185">Reference proteome</keyword>
<dbReference type="GO" id="GO:0032259">
    <property type="term" value="P:methylation"/>
    <property type="evidence" value="ECO:0007669"/>
    <property type="project" value="UniProtKB-KW"/>
</dbReference>
<dbReference type="Proteomes" id="UP000727907">
    <property type="component" value="Unassembled WGS sequence"/>
</dbReference>
<name>A0ABS6IF59_9HYPH</name>
<accession>A0ABS6IF59</accession>
<dbReference type="EC" id="2.1.1.13" evidence="2"/>
<evidence type="ECO:0000259" key="1">
    <source>
        <dbReference type="Pfam" id="PF01717"/>
    </source>
</evidence>
<evidence type="ECO:0000313" key="2">
    <source>
        <dbReference type="EMBL" id="MBU8873237.1"/>
    </source>
</evidence>
<dbReference type="PANTHER" id="PTHR30519">
    <property type="entry name" value="5-METHYLTETRAHYDROPTEROYLTRIGLUTAMATE--HOMOCYSTEINE METHYLTRANSFERASE"/>
    <property type="match status" value="1"/>
</dbReference>
<keyword evidence="2" id="KW-0808">Transferase</keyword>
<feature type="domain" description="Cobalamin-independent methionine synthase MetE C-terminal/archaeal" evidence="1">
    <location>
        <begin position="3"/>
        <end position="329"/>
    </location>
</feature>
<dbReference type="RefSeq" id="WP_216957494.1">
    <property type="nucleotide sequence ID" value="NZ_JAHOPB010000001.1"/>
</dbReference>
<dbReference type="InterPro" id="IPR002629">
    <property type="entry name" value="Met_Synth_C/arc"/>
</dbReference>
<dbReference type="EMBL" id="JAHOPB010000001">
    <property type="protein sequence ID" value="MBU8873237.1"/>
    <property type="molecule type" value="Genomic_DNA"/>
</dbReference>
<dbReference type="NCBIfam" id="NF006589">
    <property type="entry name" value="PRK09121.1"/>
    <property type="match status" value="1"/>
</dbReference>
<evidence type="ECO:0000313" key="3">
    <source>
        <dbReference type="Proteomes" id="UP000727907"/>
    </source>
</evidence>
<dbReference type="GO" id="GO:0008705">
    <property type="term" value="F:methionine synthase activity"/>
    <property type="evidence" value="ECO:0007669"/>
    <property type="project" value="UniProtKB-EC"/>
</dbReference>
<keyword evidence="2" id="KW-0489">Methyltransferase</keyword>